<dbReference type="AlphaFoldDB" id="A0AA40APR7"/>
<protein>
    <submittedName>
        <fullName evidence="1">Uncharacterized protein</fullName>
    </submittedName>
</protein>
<dbReference type="EMBL" id="JAUKUA010000003">
    <property type="protein sequence ID" value="KAK0719682.1"/>
    <property type="molecule type" value="Genomic_DNA"/>
</dbReference>
<name>A0AA40APR7_9PEZI</name>
<proteinExistence type="predicted"/>
<reference evidence="1" key="1">
    <citation type="submission" date="2023-06" db="EMBL/GenBank/DDBJ databases">
        <title>Genome-scale phylogeny and comparative genomics of the fungal order Sordariales.</title>
        <authorList>
            <consortium name="Lawrence Berkeley National Laboratory"/>
            <person name="Hensen N."/>
            <person name="Bonometti L."/>
            <person name="Westerberg I."/>
            <person name="Brannstrom I.O."/>
            <person name="Guillou S."/>
            <person name="Cros-Aarteil S."/>
            <person name="Calhoun S."/>
            <person name="Haridas S."/>
            <person name="Kuo A."/>
            <person name="Mondo S."/>
            <person name="Pangilinan J."/>
            <person name="Riley R."/>
            <person name="Labutti K."/>
            <person name="Andreopoulos B."/>
            <person name="Lipzen A."/>
            <person name="Chen C."/>
            <person name="Yanf M."/>
            <person name="Daum C."/>
            <person name="Ng V."/>
            <person name="Clum A."/>
            <person name="Steindorff A."/>
            <person name="Ohm R."/>
            <person name="Martin F."/>
            <person name="Silar P."/>
            <person name="Natvig D."/>
            <person name="Lalanne C."/>
            <person name="Gautier V."/>
            <person name="Ament-Velasquez S.L."/>
            <person name="Kruys A."/>
            <person name="Hutchinson M.I."/>
            <person name="Powell A.J."/>
            <person name="Barry K."/>
            <person name="Miller A.N."/>
            <person name="Grigoriev I.V."/>
            <person name="Debuchy R."/>
            <person name="Gladieux P."/>
            <person name="Thoren M.H."/>
            <person name="Johannesson H."/>
        </authorList>
    </citation>
    <scope>NUCLEOTIDE SEQUENCE</scope>
    <source>
        <strain evidence="1">SMH4607-1</strain>
    </source>
</reference>
<dbReference type="Proteomes" id="UP001172102">
    <property type="component" value="Unassembled WGS sequence"/>
</dbReference>
<sequence>MFAHRGPVRLICDIGPVFPVTLAPHTLSWLSYGPPFASFCTFVTCQTNTGLSEMRGPRVGFPCKTNPVRPSVCLYVPAACLLRYAACTLATLAFARLCLLSNLIGKKSSFPMSRAYRNSKGKVIGRRMQCMLHRVFDEGPVGISMRGVQLVVARLATRSRSPQATSGVLRPAWVKRKQPAPWGWMGRGGACSSPYGAMPLSDPAAMLLAVIGHRDGQPSRPCAGGQ</sequence>
<evidence type="ECO:0000313" key="2">
    <source>
        <dbReference type="Proteomes" id="UP001172102"/>
    </source>
</evidence>
<keyword evidence="2" id="KW-1185">Reference proteome</keyword>
<comment type="caution">
    <text evidence="1">The sequence shown here is derived from an EMBL/GenBank/DDBJ whole genome shotgun (WGS) entry which is preliminary data.</text>
</comment>
<accession>A0AA40APR7</accession>
<gene>
    <name evidence="1" type="ORF">B0H67DRAFT_160703</name>
</gene>
<organism evidence="1 2">
    <name type="scientific">Lasiosphaeris hirsuta</name>
    <dbReference type="NCBI Taxonomy" id="260670"/>
    <lineage>
        <taxon>Eukaryota</taxon>
        <taxon>Fungi</taxon>
        <taxon>Dikarya</taxon>
        <taxon>Ascomycota</taxon>
        <taxon>Pezizomycotina</taxon>
        <taxon>Sordariomycetes</taxon>
        <taxon>Sordariomycetidae</taxon>
        <taxon>Sordariales</taxon>
        <taxon>Lasiosphaeriaceae</taxon>
        <taxon>Lasiosphaeris</taxon>
    </lineage>
</organism>
<evidence type="ECO:0000313" key="1">
    <source>
        <dbReference type="EMBL" id="KAK0719682.1"/>
    </source>
</evidence>